<evidence type="ECO:0000313" key="3">
    <source>
        <dbReference type="Proteomes" id="UP001589734"/>
    </source>
</evidence>
<evidence type="ECO:0000256" key="1">
    <source>
        <dbReference type="SAM" id="Phobius"/>
    </source>
</evidence>
<gene>
    <name evidence="2" type="ORF">ACFFLS_04335</name>
</gene>
<feature type="transmembrane region" description="Helical" evidence="1">
    <location>
        <begin position="91"/>
        <end position="111"/>
    </location>
</feature>
<keyword evidence="1" id="KW-0472">Membrane</keyword>
<proteinExistence type="predicted"/>
<sequence>MIEYYKKVVFENYANFKGRARRSEYWYYTLAQFVIMISIFIVASIIGAVFADAFTGLFVGYFVFVLYSLATILPTLGVVVRRLHDVGKSGWFYFVSLIPLVGGIWLLVLLVTDGDYGSNQYGHDPKNIADEIKEIGNVELH</sequence>
<keyword evidence="1" id="KW-0812">Transmembrane</keyword>
<dbReference type="Proteomes" id="UP001589734">
    <property type="component" value="Unassembled WGS sequence"/>
</dbReference>
<comment type="caution">
    <text evidence="2">The sequence shown here is derived from an EMBL/GenBank/DDBJ whole genome shotgun (WGS) entry which is preliminary data.</text>
</comment>
<dbReference type="Pfam" id="PF05656">
    <property type="entry name" value="DUF805"/>
    <property type="match status" value="1"/>
</dbReference>
<keyword evidence="1" id="KW-1133">Transmembrane helix</keyword>
<dbReference type="PANTHER" id="PTHR34980">
    <property type="entry name" value="INNER MEMBRANE PROTEIN-RELATED-RELATED"/>
    <property type="match status" value="1"/>
</dbReference>
<dbReference type="PANTHER" id="PTHR34980:SF2">
    <property type="entry name" value="INNER MEMBRANE PROTEIN YHAH-RELATED"/>
    <property type="match status" value="1"/>
</dbReference>
<dbReference type="EMBL" id="JBHLYW010000005">
    <property type="protein sequence ID" value="MFC0076252.1"/>
    <property type="molecule type" value="Genomic_DNA"/>
</dbReference>
<organism evidence="2 3">
    <name type="scientific">Flavobacterium procerum</name>
    <dbReference type="NCBI Taxonomy" id="1455569"/>
    <lineage>
        <taxon>Bacteria</taxon>
        <taxon>Pseudomonadati</taxon>
        <taxon>Bacteroidota</taxon>
        <taxon>Flavobacteriia</taxon>
        <taxon>Flavobacteriales</taxon>
        <taxon>Flavobacteriaceae</taxon>
        <taxon>Flavobacterium</taxon>
    </lineage>
</organism>
<reference evidence="2 3" key="1">
    <citation type="submission" date="2024-09" db="EMBL/GenBank/DDBJ databases">
        <authorList>
            <person name="Sun Q."/>
            <person name="Mori K."/>
        </authorList>
    </citation>
    <scope>NUCLEOTIDE SEQUENCE [LARGE SCALE GENOMIC DNA]</scope>
    <source>
        <strain evidence="2 3">CGMCC 1.12926</strain>
    </source>
</reference>
<evidence type="ECO:0000313" key="2">
    <source>
        <dbReference type="EMBL" id="MFC0076252.1"/>
    </source>
</evidence>
<keyword evidence="3" id="KW-1185">Reference proteome</keyword>
<dbReference type="RefSeq" id="WP_379683974.1">
    <property type="nucleotide sequence ID" value="NZ_JBHLYW010000005.1"/>
</dbReference>
<feature type="transmembrane region" description="Helical" evidence="1">
    <location>
        <begin position="57"/>
        <end position="79"/>
    </location>
</feature>
<protein>
    <submittedName>
        <fullName evidence="2">DUF805 domain-containing protein</fullName>
    </submittedName>
</protein>
<name>A0ABV6BLD5_9FLAO</name>
<accession>A0ABV6BLD5</accession>
<feature type="transmembrane region" description="Helical" evidence="1">
    <location>
        <begin position="25"/>
        <end position="51"/>
    </location>
</feature>
<dbReference type="InterPro" id="IPR008523">
    <property type="entry name" value="DUF805"/>
</dbReference>